<evidence type="ECO:0000256" key="1">
    <source>
        <dbReference type="SAM" id="MobiDB-lite"/>
    </source>
</evidence>
<gene>
    <name evidence="3" type="ORF">LZT28_21810</name>
</gene>
<proteinExistence type="predicted"/>
<keyword evidence="3" id="KW-0255">Endonuclease</keyword>
<evidence type="ECO:0000313" key="4">
    <source>
        <dbReference type="Proteomes" id="UP001208651"/>
    </source>
</evidence>
<feature type="region of interest" description="Disordered" evidence="1">
    <location>
        <begin position="1"/>
        <end position="23"/>
    </location>
</feature>
<dbReference type="InterPro" id="IPR046914">
    <property type="entry name" value="ABC-3C_CTD6"/>
</dbReference>
<reference evidence="3" key="1">
    <citation type="submission" date="2022-01" db="EMBL/GenBank/DDBJ databases">
        <title>Comparison of Fish pathogen Aeromonas spp.</title>
        <authorList>
            <person name="Dubey S."/>
            <person name="Sorum H."/>
            <person name="Munangandu H.M."/>
        </authorList>
    </citation>
    <scope>NUCLEOTIDE SEQUENCE</scope>
    <source>
        <strain evidence="3">SD/21-15</strain>
    </source>
</reference>
<keyword evidence="3" id="KW-0540">Nuclease</keyword>
<name>A0AAW5RSY0_AERME</name>
<comment type="caution">
    <text evidence="3">The sequence shown here is derived from an EMBL/GenBank/DDBJ whole genome shotgun (WGS) entry which is preliminary data.</text>
</comment>
<evidence type="ECO:0000313" key="3">
    <source>
        <dbReference type="EMBL" id="MCV3290821.1"/>
    </source>
</evidence>
<protein>
    <submittedName>
        <fullName evidence="3">Restriction endonuclease</fullName>
    </submittedName>
</protein>
<dbReference type="Pfam" id="PF20282">
    <property type="entry name" value="CTD6"/>
    <property type="match status" value="1"/>
</dbReference>
<dbReference type="EMBL" id="JAJVCY010000085">
    <property type="protein sequence ID" value="MCV3290821.1"/>
    <property type="molecule type" value="Genomic_DNA"/>
</dbReference>
<dbReference type="AlphaFoldDB" id="A0AAW5RSY0"/>
<keyword evidence="3" id="KW-0378">Hydrolase</keyword>
<sequence>MEKSKTKVNGIPENEELTTPTPWPNANARLLGLGVGLPVNPLDRLAQFSAAEFERFTLEWASDYLTKQVGIIEVQQRGGAGDKGRDVITWLDQADIIPRRWCLYQCKHYDSRLGTAAGIAEIGKVLYYTFKGDYTIPDEYWFVTHQGVVGPLQDLLDDPDKMKQHVLDNWDKQCSSQIIKENIPLDGPLTQHINTFPFNIFKAKQPLQLIEEHSKTRYHLAVFGAPLINRPPPKSPPSTVLESEIGYISQLHNVIGKDIGIQVTKYSDFSHSIFHKTIFERSRVTFYHAENLKELARDQMTDAAFFDTLMDEFRNGLFHIYFYSSCSGLTKMKDTINAAQTLNLGGHVLAPHVTANDREGICHHMANENIVTWC</sequence>
<feature type="domain" description="ABC-three component systems C-terminal" evidence="2">
    <location>
        <begin position="244"/>
        <end position="373"/>
    </location>
</feature>
<dbReference type="RefSeq" id="WP_263686630.1">
    <property type="nucleotide sequence ID" value="NZ_JAJVCY010000085.1"/>
</dbReference>
<organism evidence="3 4">
    <name type="scientific">Aeromonas media</name>
    <dbReference type="NCBI Taxonomy" id="651"/>
    <lineage>
        <taxon>Bacteria</taxon>
        <taxon>Pseudomonadati</taxon>
        <taxon>Pseudomonadota</taxon>
        <taxon>Gammaproteobacteria</taxon>
        <taxon>Aeromonadales</taxon>
        <taxon>Aeromonadaceae</taxon>
        <taxon>Aeromonas</taxon>
    </lineage>
</organism>
<dbReference type="GO" id="GO:0004519">
    <property type="term" value="F:endonuclease activity"/>
    <property type="evidence" value="ECO:0007669"/>
    <property type="project" value="UniProtKB-KW"/>
</dbReference>
<evidence type="ECO:0000259" key="2">
    <source>
        <dbReference type="Pfam" id="PF20282"/>
    </source>
</evidence>
<accession>A0AAW5RSY0</accession>
<dbReference type="Proteomes" id="UP001208651">
    <property type="component" value="Unassembled WGS sequence"/>
</dbReference>